<dbReference type="Pfam" id="PF00293">
    <property type="entry name" value="NUDIX"/>
    <property type="match status" value="1"/>
</dbReference>
<sequence>MPQSFTFDDSLKKYSISQAGFLKTLGSQSDKLIVGIVISQNDTRGSRILVVQRAATERHYPDSYEIPGGKVEAEDETVLHAAVRETFEETGLQVVHFVGEFQPLTYTLERRSDGKPVTYLQLNFVANTEGPHKVTVNPTEHQAYKWVAEDELEGLPSSEEMKGVIRNAFKYLEGM</sequence>
<evidence type="ECO:0000259" key="1">
    <source>
        <dbReference type="PROSITE" id="PS51462"/>
    </source>
</evidence>
<dbReference type="CDD" id="cd02883">
    <property type="entry name" value="NUDIX_Hydrolase"/>
    <property type="match status" value="1"/>
</dbReference>
<gene>
    <name evidence="2" type="ORF">GGX14DRAFT_697396</name>
</gene>
<keyword evidence="3" id="KW-1185">Reference proteome</keyword>
<dbReference type="AlphaFoldDB" id="A0AAD6VJB8"/>
<protein>
    <submittedName>
        <fullName evidence="2">NUDIX hydrolase domain-like protein</fullName>
    </submittedName>
</protein>
<name>A0AAD6VJB8_9AGAR</name>
<dbReference type="Gene3D" id="3.90.79.10">
    <property type="entry name" value="Nucleoside Triphosphate Pyrophosphohydrolase"/>
    <property type="match status" value="1"/>
</dbReference>
<dbReference type="PANTHER" id="PTHR43736">
    <property type="entry name" value="ADP-RIBOSE PYROPHOSPHATASE"/>
    <property type="match status" value="1"/>
</dbReference>
<dbReference type="Proteomes" id="UP001219525">
    <property type="component" value="Unassembled WGS sequence"/>
</dbReference>
<evidence type="ECO:0000313" key="3">
    <source>
        <dbReference type="Proteomes" id="UP001219525"/>
    </source>
</evidence>
<feature type="domain" description="Nudix hydrolase" evidence="1">
    <location>
        <begin position="29"/>
        <end position="169"/>
    </location>
</feature>
<proteinExistence type="predicted"/>
<dbReference type="GO" id="GO:0016787">
    <property type="term" value="F:hydrolase activity"/>
    <property type="evidence" value="ECO:0007669"/>
    <property type="project" value="UniProtKB-KW"/>
</dbReference>
<dbReference type="PROSITE" id="PS51462">
    <property type="entry name" value="NUDIX"/>
    <property type="match status" value="1"/>
</dbReference>
<evidence type="ECO:0000313" key="2">
    <source>
        <dbReference type="EMBL" id="KAJ7211329.1"/>
    </source>
</evidence>
<dbReference type="InterPro" id="IPR000086">
    <property type="entry name" value="NUDIX_hydrolase_dom"/>
</dbReference>
<keyword evidence="2" id="KW-0378">Hydrolase</keyword>
<organism evidence="2 3">
    <name type="scientific">Mycena pura</name>
    <dbReference type="NCBI Taxonomy" id="153505"/>
    <lineage>
        <taxon>Eukaryota</taxon>
        <taxon>Fungi</taxon>
        <taxon>Dikarya</taxon>
        <taxon>Basidiomycota</taxon>
        <taxon>Agaricomycotina</taxon>
        <taxon>Agaricomycetes</taxon>
        <taxon>Agaricomycetidae</taxon>
        <taxon>Agaricales</taxon>
        <taxon>Marasmiineae</taxon>
        <taxon>Mycenaceae</taxon>
        <taxon>Mycena</taxon>
    </lineage>
</organism>
<accession>A0AAD6VJB8</accession>
<dbReference type="InterPro" id="IPR015797">
    <property type="entry name" value="NUDIX_hydrolase-like_dom_sf"/>
</dbReference>
<reference evidence="2" key="1">
    <citation type="submission" date="2023-03" db="EMBL/GenBank/DDBJ databases">
        <title>Massive genome expansion in bonnet fungi (Mycena s.s.) driven by repeated elements and novel gene families across ecological guilds.</title>
        <authorList>
            <consortium name="Lawrence Berkeley National Laboratory"/>
            <person name="Harder C.B."/>
            <person name="Miyauchi S."/>
            <person name="Viragh M."/>
            <person name="Kuo A."/>
            <person name="Thoen E."/>
            <person name="Andreopoulos B."/>
            <person name="Lu D."/>
            <person name="Skrede I."/>
            <person name="Drula E."/>
            <person name="Henrissat B."/>
            <person name="Morin E."/>
            <person name="Kohler A."/>
            <person name="Barry K."/>
            <person name="LaButti K."/>
            <person name="Morin E."/>
            <person name="Salamov A."/>
            <person name="Lipzen A."/>
            <person name="Mereny Z."/>
            <person name="Hegedus B."/>
            <person name="Baldrian P."/>
            <person name="Stursova M."/>
            <person name="Weitz H."/>
            <person name="Taylor A."/>
            <person name="Grigoriev I.V."/>
            <person name="Nagy L.G."/>
            <person name="Martin F."/>
            <person name="Kauserud H."/>
        </authorList>
    </citation>
    <scope>NUCLEOTIDE SEQUENCE</scope>
    <source>
        <strain evidence="2">9144</strain>
    </source>
</reference>
<dbReference type="PANTHER" id="PTHR43736:SF1">
    <property type="entry name" value="DIHYDRONEOPTERIN TRIPHOSPHATE DIPHOSPHATASE"/>
    <property type="match status" value="1"/>
</dbReference>
<dbReference type="EMBL" id="JARJCW010000026">
    <property type="protein sequence ID" value="KAJ7211329.1"/>
    <property type="molecule type" value="Genomic_DNA"/>
</dbReference>
<dbReference type="SUPFAM" id="SSF55811">
    <property type="entry name" value="Nudix"/>
    <property type="match status" value="1"/>
</dbReference>
<comment type="caution">
    <text evidence="2">The sequence shown here is derived from an EMBL/GenBank/DDBJ whole genome shotgun (WGS) entry which is preliminary data.</text>
</comment>